<sequence>MKTIAIMNNKGGVGKTVTAINLAEILVRDYGKRVLLIDCDGQCNLTRFYKPGFDSDEASNTATLLLGQAEPVWCESTLTINPSLLLVPASSELYELDRAALQDGVQRLRVFYDFIRAAEEDDGADYCILDCPPGYTVASINALLACDEVVIPMLVDGFSFAGMADMRSQINGLRRTRGGVRIAGVLVTQWHNCEVVREGEALLRRMSVPVFATTIRRTDKVPESTFEGQPVMVHSPTSAATQDYRRWVAEYLGEELGHGKI</sequence>
<dbReference type="InterPro" id="IPR027417">
    <property type="entry name" value="P-loop_NTPase"/>
</dbReference>
<feature type="domain" description="AAA" evidence="1">
    <location>
        <begin position="1"/>
        <end position="175"/>
    </location>
</feature>
<dbReference type="InterPro" id="IPR050678">
    <property type="entry name" value="DNA_Partitioning_ATPase"/>
</dbReference>
<reference evidence="2" key="1">
    <citation type="journal article" date="2021" name="Proc. Natl. Acad. Sci. U.S.A.">
        <title>A Catalog of Tens of Thousands of Viruses from Human Metagenomes Reveals Hidden Associations with Chronic Diseases.</title>
        <authorList>
            <person name="Tisza M.J."/>
            <person name="Buck C.B."/>
        </authorList>
    </citation>
    <scope>NUCLEOTIDE SEQUENCE</scope>
    <source>
        <strain evidence="2">Cty3u30</strain>
    </source>
</reference>
<dbReference type="EMBL" id="BK015598">
    <property type="protein sequence ID" value="DAE15035.1"/>
    <property type="molecule type" value="Genomic_DNA"/>
</dbReference>
<dbReference type="PANTHER" id="PTHR13696">
    <property type="entry name" value="P-LOOP CONTAINING NUCLEOSIDE TRIPHOSPHATE HYDROLASE"/>
    <property type="match status" value="1"/>
</dbReference>
<name>A0A8S5Q8B9_9CAUD</name>
<organism evidence="2">
    <name type="scientific">Siphoviridae sp. cty3u30</name>
    <dbReference type="NCBI Taxonomy" id="2825744"/>
    <lineage>
        <taxon>Viruses</taxon>
        <taxon>Duplodnaviria</taxon>
        <taxon>Heunggongvirae</taxon>
        <taxon>Uroviricota</taxon>
        <taxon>Caudoviricetes</taxon>
    </lineage>
</organism>
<dbReference type="Pfam" id="PF13614">
    <property type="entry name" value="AAA_31"/>
    <property type="match status" value="1"/>
</dbReference>
<dbReference type="PANTHER" id="PTHR13696:SF99">
    <property type="entry name" value="COBYRINIC ACID AC-DIAMIDE SYNTHASE"/>
    <property type="match status" value="1"/>
</dbReference>
<dbReference type="Gene3D" id="3.40.50.300">
    <property type="entry name" value="P-loop containing nucleotide triphosphate hydrolases"/>
    <property type="match status" value="1"/>
</dbReference>
<evidence type="ECO:0000313" key="2">
    <source>
        <dbReference type="EMBL" id="DAE15035.1"/>
    </source>
</evidence>
<evidence type="ECO:0000259" key="1">
    <source>
        <dbReference type="Pfam" id="PF13614"/>
    </source>
</evidence>
<accession>A0A8S5Q8B9</accession>
<dbReference type="SUPFAM" id="SSF52540">
    <property type="entry name" value="P-loop containing nucleoside triphosphate hydrolases"/>
    <property type="match status" value="1"/>
</dbReference>
<proteinExistence type="predicted"/>
<protein>
    <submittedName>
        <fullName evidence="2">ParA</fullName>
    </submittedName>
</protein>
<dbReference type="CDD" id="cd02042">
    <property type="entry name" value="ParAB_family"/>
    <property type="match status" value="1"/>
</dbReference>
<dbReference type="InterPro" id="IPR025669">
    <property type="entry name" value="AAA_dom"/>
</dbReference>